<sequence>LLCVCPGRMSPAYVSVLGPNMVVYVCPDSPVSEADVYRAVTLWDYPTPIGVKAGSAERCSAAPGLSETHVRLIKEGDREVGDPEVAYALTLCTYEDLRRGVMLFTSCTVMLPHWVDPWTVVHEVGHVTGRDHTDDPHNVMYPKVTQVPKHVEPWTQAEYDLIWVRATQ</sequence>
<dbReference type="InterPro" id="IPR024079">
    <property type="entry name" value="MetalloPept_cat_dom_sf"/>
</dbReference>
<name>X0VPT1_9ZZZZ</name>
<gene>
    <name evidence="1" type="ORF">S01H1_45765</name>
</gene>
<dbReference type="EMBL" id="BARS01029267">
    <property type="protein sequence ID" value="GAG02561.1"/>
    <property type="molecule type" value="Genomic_DNA"/>
</dbReference>
<proteinExistence type="predicted"/>
<comment type="caution">
    <text evidence="1">The sequence shown here is derived from an EMBL/GenBank/DDBJ whole genome shotgun (WGS) entry which is preliminary data.</text>
</comment>
<feature type="non-terminal residue" evidence="1">
    <location>
        <position position="1"/>
    </location>
</feature>
<dbReference type="SUPFAM" id="SSF55486">
    <property type="entry name" value="Metalloproteases ('zincins'), catalytic domain"/>
    <property type="match status" value="1"/>
</dbReference>
<dbReference type="PRINTS" id="PR00138">
    <property type="entry name" value="MATRIXIN"/>
</dbReference>
<dbReference type="GO" id="GO:0004222">
    <property type="term" value="F:metalloendopeptidase activity"/>
    <property type="evidence" value="ECO:0007669"/>
    <property type="project" value="InterPro"/>
</dbReference>
<evidence type="ECO:0000313" key="1">
    <source>
        <dbReference type="EMBL" id="GAG02561.1"/>
    </source>
</evidence>
<dbReference type="GO" id="GO:0008270">
    <property type="term" value="F:zinc ion binding"/>
    <property type="evidence" value="ECO:0007669"/>
    <property type="project" value="InterPro"/>
</dbReference>
<dbReference type="GO" id="GO:0006508">
    <property type="term" value="P:proteolysis"/>
    <property type="evidence" value="ECO:0007669"/>
    <property type="project" value="InterPro"/>
</dbReference>
<reference evidence="1" key="1">
    <citation type="journal article" date="2014" name="Front. Microbiol.">
        <title>High frequency of phylogenetically diverse reductive dehalogenase-homologous genes in deep subseafloor sedimentary metagenomes.</title>
        <authorList>
            <person name="Kawai M."/>
            <person name="Futagami T."/>
            <person name="Toyoda A."/>
            <person name="Takaki Y."/>
            <person name="Nishi S."/>
            <person name="Hori S."/>
            <person name="Arai W."/>
            <person name="Tsubouchi T."/>
            <person name="Morono Y."/>
            <person name="Uchiyama I."/>
            <person name="Ito T."/>
            <person name="Fujiyama A."/>
            <person name="Inagaki F."/>
            <person name="Takami H."/>
        </authorList>
    </citation>
    <scope>NUCLEOTIDE SEQUENCE</scope>
    <source>
        <strain evidence="1">Expedition CK06-06</strain>
    </source>
</reference>
<dbReference type="Gene3D" id="3.40.390.10">
    <property type="entry name" value="Collagenase (Catalytic Domain)"/>
    <property type="match status" value="1"/>
</dbReference>
<protein>
    <submittedName>
        <fullName evidence="1">Uncharacterized protein</fullName>
    </submittedName>
</protein>
<dbReference type="AlphaFoldDB" id="X0VPT1"/>
<dbReference type="InterPro" id="IPR021190">
    <property type="entry name" value="Pept_M10A"/>
</dbReference>
<accession>X0VPT1</accession>
<organism evidence="1">
    <name type="scientific">marine sediment metagenome</name>
    <dbReference type="NCBI Taxonomy" id="412755"/>
    <lineage>
        <taxon>unclassified sequences</taxon>
        <taxon>metagenomes</taxon>
        <taxon>ecological metagenomes</taxon>
    </lineage>
</organism>